<evidence type="ECO:0000313" key="4">
    <source>
        <dbReference type="Proteomes" id="UP000321129"/>
    </source>
</evidence>
<gene>
    <name evidence="3" type="ORF">FSZ31_08095</name>
</gene>
<comment type="caution">
    <text evidence="3">The sequence shown here is derived from an EMBL/GenBank/DDBJ whole genome shotgun (WGS) entry which is preliminary data.</text>
</comment>
<evidence type="ECO:0000256" key="1">
    <source>
        <dbReference type="SAM" id="MobiDB-lite"/>
    </source>
</evidence>
<dbReference type="EMBL" id="VOPY01000002">
    <property type="protein sequence ID" value="TXC68910.1"/>
    <property type="molecule type" value="Genomic_DNA"/>
</dbReference>
<reference evidence="3 4" key="1">
    <citation type="submission" date="2019-08" db="EMBL/GenBank/DDBJ databases">
        <title>Sphingorhabdus soil sp. nov., isolated from arctic soil.</title>
        <authorList>
            <person name="Liu Y."/>
        </authorList>
    </citation>
    <scope>NUCLEOTIDE SEQUENCE [LARGE SCALE GENOMIC DNA]</scope>
    <source>
        <strain evidence="3 4">D-2Q-5-6</strain>
    </source>
</reference>
<dbReference type="Proteomes" id="UP000321129">
    <property type="component" value="Unassembled WGS sequence"/>
</dbReference>
<feature type="region of interest" description="Disordered" evidence="1">
    <location>
        <begin position="36"/>
        <end position="63"/>
    </location>
</feature>
<dbReference type="OrthoDB" id="7416805at2"/>
<organism evidence="3 4">
    <name type="scientific">Flavisphingopyxis soli</name>
    <dbReference type="NCBI Taxonomy" id="2601267"/>
    <lineage>
        <taxon>Bacteria</taxon>
        <taxon>Pseudomonadati</taxon>
        <taxon>Pseudomonadota</taxon>
        <taxon>Alphaproteobacteria</taxon>
        <taxon>Sphingomonadales</taxon>
        <taxon>Sphingopyxidaceae</taxon>
        <taxon>Flavisphingopyxis</taxon>
    </lineage>
</organism>
<dbReference type="AlphaFoldDB" id="A0A5C6U926"/>
<evidence type="ECO:0008006" key="5">
    <source>
        <dbReference type="Google" id="ProtNLM"/>
    </source>
</evidence>
<sequence>MTFRTNRKLLRPGMAFGVALCALLMPLAAHAQMLGDEPADASSDRTDTTAADDSAPARDRSGPRVEVIPYVELEQVLTADLNGNGDTVTFTSVAAGVAARVSTRRAEAQADVRYEHRIAWQKDVGDQNVVSGLARARVDVVPNRVSVEGGALATRARRDIGGSAPGLYVGDTSNTVDVYSVYAGPNVSVPVGEATLSAAYRIGYNRVENSNNSATVGGLSGDLYDDSTNQVASATIGVQPGVLPVGAALGVGYEREDVSLLDQRYERKWARVDVTVPVSPTLQAVGGVGYEKAQASQREVLRDGLGNPVIDNNGRFVTDASSPRRLNFDTDGLIYDVGVLWRPSRRTALEAHAGRRYGGFFFAGSYQQQIDSRTHLAFGAYQTFSSYGRRLTNALAGLPTQFDTYRNPLDGSIGSCVYGADNQGGGGCFDSALAGTTSANFVARGLSGQLSTRRGGWDYGFSVGVDQRRFKGRDLLGTIDLEGATDESYFASLSAGTQLDARSGFDMAAYLRYFDSELGNRAGVLGYGATAAYNRRFSRGLSGVAALGIYGSDQDNGINDLVASALLGARYSF</sequence>
<feature type="signal peptide" evidence="2">
    <location>
        <begin position="1"/>
        <end position="31"/>
    </location>
</feature>
<keyword evidence="2" id="KW-0732">Signal</keyword>
<keyword evidence="4" id="KW-1185">Reference proteome</keyword>
<evidence type="ECO:0000256" key="2">
    <source>
        <dbReference type="SAM" id="SignalP"/>
    </source>
</evidence>
<name>A0A5C6U926_9SPHN</name>
<dbReference type="RefSeq" id="WP_147122865.1">
    <property type="nucleotide sequence ID" value="NZ_VOPY01000002.1"/>
</dbReference>
<proteinExistence type="predicted"/>
<evidence type="ECO:0000313" key="3">
    <source>
        <dbReference type="EMBL" id="TXC68910.1"/>
    </source>
</evidence>
<accession>A0A5C6U926</accession>
<protein>
    <recommendedName>
        <fullName evidence="5">Preprotein translocase subunit YajC</fullName>
    </recommendedName>
</protein>
<feature type="chain" id="PRO_5023113950" description="Preprotein translocase subunit YajC" evidence="2">
    <location>
        <begin position="32"/>
        <end position="573"/>
    </location>
</feature>